<evidence type="ECO:0000313" key="3">
    <source>
        <dbReference type="Proteomes" id="UP000322981"/>
    </source>
</evidence>
<evidence type="ECO:0000313" key="2">
    <source>
        <dbReference type="EMBL" id="KAA6183556.1"/>
    </source>
</evidence>
<comment type="caution">
    <text evidence="2">The sequence shown here is derived from an EMBL/GenBank/DDBJ whole genome shotgun (WGS) entry which is preliminary data.</text>
</comment>
<dbReference type="Proteomes" id="UP000322981">
    <property type="component" value="Unassembled WGS sequence"/>
</dbReference>
<evidence type="ECO:0000259" key="1">
    <source>
        <dbReference type="PROSITE" id="PS50878"/>
    </source>
</evidence>
<keyword evidence="2" id="KW-0808">Transferase</keyword>
<keyword evidence="3" id="KW-1185">Reference proteome</keyword>
<reference evidence="2 3" key="1">
    <citation type="submission" date="2019-09" db="EMBL/GenBank/DDBJ databases">
        <title>Whole-genome sequence of the purple sulfur bacterium Thiohalocapsa marina DSM 19078.</title>
        <authorList>
            <person name="Kyndt J.A."/>
            <person name="Meyer T.E."/>
        </authorList>
    </citation>
    <scope>NUCLEOTIDE SEQUENCE [LARGE SCALE GENOMIC DNA]</scope>
    <source>
        <strain evidence="2 3">DSM 19078</strain>
    </source>
</reference>
<dbReference type="Pfam" id="PF00078">
    <property type="entry name" value="RVT_1"/>
    <property type="match status" value="1"/>
</dbReference>
<accession>A0A5M8FIH9</accession>
<dbReference type="PROSITE" id="PS50878">
    <property type="entry name" value="RT_POL"/>
    <property type="match status" value="1"/>
</dbReference>
<gene>
    <name evidence="2" type="ORF">F2Q65_15285</name>
</gene>
<dbReference type="CDD" id="cd01646">
    <property type="entry name" value="RT_Bac_retron_I"/>
    <property type="match status" value="1"/>
</dbReference>
<feature type="domain" description="Reverse transcriptase" evidence="1">
    <location>
        <begin position="1"/>
        <end position="327"/>
    </location>
</feature>
<dbReference type="OrthoDB" id="9780724at2"/>
<protein>
    <submittedName>
        <fullName evidence="2">RNA-directed DNA polymerase</fullName>
    </submittedName>
</protein>
<keyword evidence="2" id="KW-0548">Nucleotidyltransferase</keyword>
<dbReference type="AlphaFoldDB" id="A0A5M8FIH9"/>
<sequence length="513" mass="58659">MKSTEATYSTRISASRQSILELSAEEARAFFLKAESYCGLDLPHYIRFDALIENTHKALEGKALSGLSCKPRDHDDVNYTVLNNKDGKYAWRPFQLIHPALYVSLVHQLTTNPYWELVKERFATFSANSKIHCLSLPVVSLSEEKDKAEQVSQWWHSVEQRSIELSLEYEYLVETDITDCYGAIYTHSIAWALHTKQEAKAKRTNKNLLGNIIDAHIQDMRHGQTNGIPQGSTLMDFVAELVLGFADLELSEKIQSLEIKDYCILRYRDDYRVFINNPQDGERIIKLLTEVTIGLGLKLNPGKTRASNDVVRASIKSDKLAWIFRKHREKSLQKHLLIIHDHATRFPNAGSLVVALNEFHKRISRLKRLLEQPMPMIAIVVDFAYRNPRTYAICAAILSKLMSFLDSEDEKKDVAEKIKTRFAKIPNTGHMQIWIQRATLPIAKEISYQEPICRLVSGEDVSLWSTRWITSADLKRAITTPVIDQPALETLEPVIPIDEVELFLSKETGGYYQ</sequence>
<dbReference type="GO" id="GO:0003964">
    <property type="term" value="F:RNA-directed DNA polymerase activity"/>
    <property type="evidence" value="ECO:0007669"/>
    <property type="project" value="UniProtKB-KW"/>
</dbReference>
<dbReference type="InterPro" id="IPR000477">
    <property type="entry name" value="RT_dom"/>
</dbReference>
<proteinExistence type="predicted"/>
<name>A0A5M8FIH9_9GAMM</name>
<dbReference type="RefSeq" id="WP_150094281.1">
    <property type="nucleotide sequence ID" value="NZ_VWXX01000031.1"/>
</dbReference>
<keyword evidence="2" id="KW-0695">RNA-directed DNA polymerase</keyword>
<dbReference type="EMBL" id="VWXX01000031">
    <property type="protein sequence ID" value="KAA6183556.1"/>
    <property type="molecule type" value="Genomic_DNA"/>
</dbReference>
<organism evidence="2 3">
    <name type="scientific">Thiohalocapsa marina</name>
    <dbReference type="NCBI Taxonomy" id="424902"/>
    <lineage>
        <taxon>Bacteria</taxon>
        <taxon>Pseudomonadati</taxon>
        <taxon>Pseudomonadota</taxon>
        <taxon>Gammaproteobacteria</taxon>
        <taxon>Chromatiales</taxon>
        <taxon>Chromatiaceae</taxon>
        <taxon>Thiohalocapsa</taxon>
    </lineage>
</organism>